<evidence type="ECO:0000313" key="2">
    <source>
        <dbReference type="EMBL" id="QIG45421.1"/>
    </source>
</evidence>
<feature type="domain" description="Hemerythrin-like" evidence="1">
    <location>
        <begin position="5"/>
        <end position="149"/>
    </location>
</feature>
<dbReference type="PANTHER" id="PTHR38048">
    <property type="entry name" value="EXPRESSED PROTEIN"/>
    <property type="match status" value="1"/>
</dbReference>
<keyword evidence="3" id="KW-1185">Reference proteome</keyword>
<protein>
    <submittedName>
        <fullName evidence="2">Hemerythrin domain-containing protein</fullName>
    </submittedName>
</protein>
<gene>
    <name evidence="2" type="ORF">G5V58_24090</name>
</gene>
<dbReference type="KEGG" id="nano:G5V58_24090"/>
<evidence type="ECO:0000313" key="3">
    <source>
        <dbReference type="Proteomes" id="UP000502996"/>
    </source>
</evidence>
<dbReference type="CDD" id="cd12108">
    <property type="entry name" value="Hr-like"/>
    <property type="match status" value="1"/>
</dbReference>
<dbReference type="RefSeq" id="WP_165237978.1">
    <property type="nucleotide sequence ID" value="NZ_CP049257.1"/>
</dbReference>
<dbReference type="Pfam" id="PF01814">
    <property type="entry name" value="Hemerythrin"/>
    <property type="match status" value="1"/>
</dbReference>
<sequence>MGDGDHLVAIHDHLRGELAQLRELVGEVERGRRDAADARHAISTMTLRQNDWTLGTYCQTYCRVVTMHHSIEDQAMYPRLRAAEPTLGPALDRMLEEHHAVHGRLEALDQALVALVTEPDRGVVDVAAALEGLEATLLAHLTYEEDQLVEPLNRLGFGL</sequence>
<dbReference type="Proteomes" id="UP000502996">
    <property type="component" value="Chromosome"/>
</dbReference>
<reference evidence="2 3" key="1">
    <citation type="submission" date="2020-02" db="EMBL/GenBank/DDBJ databases">
        <title>Full genome sequence of Nocardioides sp. R-3366.</title>
        <authorList>
            <person name="Im W.-T."/>
        </authorList>
    </citation>
    <scope>NUCLEOTIDE SEQUENCE [LARGE SCALE GENOMIC DNA]</scope>
    <source>
        <strain evidence="2 3">R-3366</strain>
    </source>
</reference>
<organism evidence="2 3">
    <name type="scientific">Nocardioides anomalus</name>
    <dbReference type="NCBI Taxonomy" id="2712223"/>
    <lineage>
        <taxon>Bacteria</taxon>
        <taxon>Bacillati</taxon>
        <taxon>Actinomycetota</taxon>
        <taxon>Actinomycetes</taxon>
        <taxon>Propionibacteriales</taxon>
        <taxon>Nocardioidaceae</taxon>
        <taxon>Nocardioides</taxon>
    </lineage>
</organism>
<proteinExistence type="predicted"/>
<dbReference type="EMBL" id="CP049257">
    <property type="protein sequence ID" value="QIG45421.1"/>
    <property type="molecule type" value="Genomic_DNA"/>
</dbReference>
<dbReference type="InterPro" id="IPR012312">
    <property type="entry name" value="Hemerythrin-like"/>
</dbReference>
<name>A0A6G6WJB0_9ACTN</name>
<dbReference type="InterPro" id="IPR053206">
    <property type="entry name" value="Dimeric_xanthone_biosynth"/>
</dbReference>
<dbReference type="Gene3D" id="1.20.120.520">
    <property type="entry name" value="nmb1532 protein domain like"/>
    <property type="match status" value="1"/>
</dbReference>
<dbReference type="AlphaFoldDB" id="A0A6G6WJB0"/>
<evidence type="ECO:0000259" key="1">
    <source>
        <dbReference type="Pfam" id="PF01814"/>
    </source>
</evidence>
<accession>A0A6G6WJB0</accession>
<dbReference type="PANTHER" id="PTHR38048:SF2">
    <property type="entry name" value="HEMERYTHRIN-LIKE DOMAIN-CONTAINING PROTEIN"/>
    <property type="match status" value="1"/>
</dbReference>